<comment type="caution">
    <text evidence="1">The sequence shown here is derived from an EMBL/GenBank/DDBJ whole genome shotgun (WGS) entry which is preliminary data.</text>
</comment>
<keyword evidence="2" id="KW-1185">Reference proteome</keyword>
<gene>
    <name evidence="1" type="ORF">KIPB_015574</name>
</gene>
<evidence type="ECO:0000313" key="1">
    <source>
        <dbReference type="EMBL" id="GIQ92038.1"/>
    </source>
</evidence>
<evidence type="ECO:0000313" key="2">
    <source>
        <dbReference type="Proteomes" id="UP000265618"/>
    </source>
</evidence>
<proteinExistence type="predicted"/>
<dbReference type="Proteomes" id="UP000265618">
    <property type="component" value="Unassembled WGS sequence"/>
</dbReference>
<accession>A0A9K3GR36</accession>
<feature type="non-terminal residue" evidence="1">
    <location>
        <position position="1"/>
    </location>
</feature>
<organism evidence="1 2">
    <name type="scientific">Kipferlia bialata</name>
    <dbReference type="NCBI Taxonomy" id="797122"/>
    <lineage>
        <taxon>Eukaryota</taxon>
        <taxon>Metamonada</taxon>
        <taxon>Carpediemonas-like organisms</taxon>
        <taxon>Kipferlia</taxon>
    </lineage>
</organism>
<protein>
    <submittedName>
        <fullName evidence="1">Uncharacterized protein</fullName>
    </submittedName>
</protein>
<reference evidence="1 2" key="1">
    <citation type="journal article" date="2018" name="PLoS ONE">
        <title>The draft genome of Kipferlia bialata reveals reductive genome evolution in fornicate parasites.</title>
        <authorList>
            <person name="Tanifuji G."/>
            <person name="Takabayashi S."/>
            <person name="Kume K."/>
            <person name="Takagi M."/>
            <person name="Nakayama T."/>
            <person name="Kamikawa R."/>
            <person name="Inagaki Y."/>
            <person name="Hashimoto T."/>
        </authorList>
    </citation>
    <scope>NUCLEOTIDE SEQUENCE [LARGE SCALE GENOMIC DNA]</scope>
    <source>
        <strain evidence="1">NY0173</strain>
    </source>
</reference>
<dbReference type="EMBL" id="BDIP01008831">
    <property type="protein sequence ID" value="GIQ92038.1"/>
    <property type="molecule type" value="Genomic_DNA"/>
</dbReference>
<dbReference type="AlphaFoldDB" id="A0A9K3GR36"/>
<name>A0A9K3GR36_9EUKA</name>
<sequence>MNAVAGTFAVANQSNLLAVMPRMYAGAISALLTALNQAGNSSGIASAVLLQKFFIKHLSGWEGDIPAIPTEDYIPYYT</sequence>